<evidence type="ECO:0000313" key="2">
    <source>
        <dbReference type="EMBL" id="VDO61947.1"/>
    </source>
</evidence>
<feature type="compositionally biased region" description="Basic and acidic residues" evidence="1">
    <location>
        <begin position="153"/>
        <end position="162"/>
    </location>
</feature>
<proteinExistence type="predicted"/>
<sequence length="435" mass="47321">MDYSVTITKRRSLPRILCSSKKNTWSSPIETNLIKQIDDTGSDQQALALLKQEIESSEDEDRRSTPEQRLSGGSPIPPSLPNSQPSSSSPLLTTAKETTSPALCRSEVVGSTDNADPGEERVDEQEIRVSPMITVRRGPQLVNLFAPPVDVEEKPPELEREGPPSPVHSSTVDHMDYTTDPTRDAAPVSVAACLNETLKQHLSNDTTPSRISYLTQLTNDAGNKPLSGARQNVALEGIVGSKDEQKYSSLTLGSVIGIRRPRVTNTQNSCGNLTLDQLNPTLAEALAAMKSKSDAVGKGNGYIGSHGGADGLCRRDSLPTRMSGPVKLESLSSTSQCASTPTGHLVSFNGQTTEVPEEIHCHLCDYPMKLCIRKSKYKGEIREYAAYRCLRKGCQTFRSVRKVIEPDYPCARKRKPEEVGKFTAFADPGRRGATP</sequence>
<evidence type="ECO:0000256" key="1">
    <source>
        <dbReference type="SAM" id="MobiDB-lite"/>
    </source>
</evidence>
<dbReference type="OrthoDB" id="5871593at2759"/>
<keyword evidence="3" id="KW-1185">Reference proteome</keyword>
<evidence type="ECO:0000313" key="3">
    <source>
        <dbReference type="Proteomes" id="UP000050761"/>
    </source>
</evidence>
<dbReference type="AlphaFoldDB" id="A0A3P7XQB0"/>
<dbReference type="EMBL" id="UZAH01025342">
    <property type="protein sequence ID" value="VDO61947.1"/>
    <property type="molecule type" value="Genomic_DNA"/>
</dbReference>
<dbReference type="WBParaSite" id="HPBE_0000465001-mRNA-1">
    <property type="protein sequence ID" value="HPBE_0000465001-mRNA-1"/>
    <property type="gene ID" value="HPBE_0000465001"/>
</dbReference>
<gene>
    <name evidence="2" type="ORF">HPBE_LOCUS4651</name>
</gene>
<dbReference type="Proteomes" id="UP000050761">
    <property type="component" value="Unassembled WGS sequence"/>
</dbReference>
<accession>A0A3P7XQB0</accession>
<reference evidence="4" key="2">
    <citation type="submission" date="2019-09" db="UniProtKB">
        <authorList>
            <consortium name="WormBaseParasite"/>
        </authorList>
    </citation>
    <scope>IDENTIFICATION</scope>
</reference>
<evidence type="ECO:0000313" key="4">
    <source>
        <dbReference type="WBParaSite" id="HPBE_0000465001-mRNA-1"/>
    </source>
</evidence>
<feature type="compositionally biased region" description="Low complexity" evidence="1">
    <location>
        <begin position="81"/>
        <end position="92"/>
    </location>
</feature>
<reference evidence="2 3" key="1">
    <citation type="submission" date="2018-11" db="EMBL/GenBank/DDBJ databases">
        <authorList>
            <consortium name="Pathogen Informatics"/>
        </authorList>
    </citation>
    <scope>NUCLEOTIDE SEQUENCE [LARGE SCALE GENOMIC DNA]</scope>
</reference>
<organism evidence="2">
    <name type="scientific">Heligmosomoides polygyrus</name>
    <name type="common">Parasitic roundworm</name>
    <dbReference type="NCBI Taxonomy" id="6339"/>
    <lineage>
        <taxon>Eukaryota</taxon>
        <taxon>Metazoa</taxon>
        <taxon>Ecdysozoa</taxon>
        <taxon>Nematoda</taxon>
        <taxon>Chromadorea</taxon>
        <taxon>Rhabditida</taxon>
        <taxon>Rhabditina</taxon>
        <taxon>Rhabditomorpha</taxon>
        <taxon>Strongyloidea</taxon>
        <taxon>Heligmosomidae</taxon>
        <taxon>Heligmosomoides</taxon>
    </lineage>
</organism>
<feature type="region of interest" description="Disordered" evidence="1">
    <location>
        <begin position="153"/>
        <end position="172"/>
    </location>
</feature>
<feature type="region of interest" description="Disordered" evidence="1">
    <location>
        <begin position="52"/>
        <end position="126"/>
    </location>
</feature>
<protein>
    <submittedName>
        <fullName evidence="2 4">Uncharacterized protein</fullName>
    </submittedName>
</protein>
<name>A0A3P7XQB0_HELPZ</name>